<evidence type="ECO:0000313" key="2">
    <source>
        <dbReference type="EMBL" id="BFP47081.1"/>
    </source>
</evidence>
<name>A0AB33K040_9ACTN</name>
<dbReference type="AlphaFoldDB" id="A0AB33K040"/>
<dbReference type="EMBL" id="AP035881">
    <property type="protein sequence ID" value="BFP47081.1"/>
    <property type="molecule type" value="Genomic_DNA"/>
</dbReference>
<feature type="compositionally biased region" description="Basic and acidic residues" evidence="1">
    <location>
        <begin position="10"/>
        <end position="19"/>
    </location>
</feature>
<feature type="compositionally biased region" description="Polar residues" evidence="1">
    <location>
        <begin position="20"/>
        <end position="33"/>
    </location>
</feature>
<accession>A0AB33K040</accession>
<protein>
    <submittedName>
        <fullName evidence="2">DinB family protein</fullName>
    </submittedName>
</protein>
<proteinExistence type="predicted"/>
<organism evidence="2">
    <name type="scientific">Kitasatospora sp. CMC57</name>
    <dbReference type="NCBI Taxonomy" id="3231513"/>
    <lineage>
        <taxon>Bacteria</taxon>
        <taxon>Bacillati</taxon>
        <taxon>Actinomycetota</taxon>
        <taxon>Actinomycetes</taxon>
        <taxon>Kitasatosporales</taxon>
        <taxon>Streptomycetaceae</taxon>
        <taxon>Kitasatospora</taxon>
    </lineage>
</organism>
<dbReference type="SUPFAM" id="SSF109854">
    <property type="entry name" value="DinB/YfiT-like putative metalloenzymes"/>
    <property type="match status" value="1"/>
</dbReference>
<evidence type="ECO:0000256" key="1">
    <source>
        <dbReference type="SAM" id="MobiDB-lite"/>
    </source>
</evidence>
<dbReference type="Gene3D" id="1.20.120.450">
    <property type="entry name" value="dinb family like domain"/>
    <property type="match status" value="1"/>
</dbReference>
<dbReference type="InterPro" id="IPR034660">
    <property type="entry name" value="DinB/YfiT-like"/>
</dbReference>
<feature type="region of interest" description="Disordered" evidence="1">
    <location>
        <begin position="1"/>
        <end position="34"/>
    </location>
</feature>
<dbReference type="InterPro" id="IPR007061">
    <property type="entry name" value="MST-like"/>
</dbReference>
<gene>
    <name evidence="2" type="ORF">KCMC57_34490</name>
</gene>
<dbReference type="Pfam" id="PF04978">
    <property type="entry name" value="MST"/>
    <property type="match status" value="1"/>
</dbReference>
<reference evidence="2" key="1">
    <citation type="submission" date="2024-07" db="EMBL/GenBank/DDBJ databases">
        <title>Complete genome sequences of cellulolytic bacteria, Kitasatospora sp. CMC57 and Streptomyces sp. CMC78, isolated from Japanese agricultural soil.</title>
        <authorList>
            <person name="Hashimoto T."/>
            <person name="Ito M."/>
            <person name="Iwamoto M."/>
            <person name="Fukahori D."/>
            <person name="Shoda T."/>
            <person name="Sakoda M."/>
            <person name="Morohoshi T."/>
            <person name="Mitsuboshi M."/>
            <person name="Nishizawa T."/>
        </authorList>
    </citation>
    <scope>NUCLEOTIDE SEQUENCE</scope>
    <source>
        <strain evidence="2">CMC57</strain>
    </source>
</reference>
<sequence length="209" mass="22851">MAPSVGLVRQSDKRPKAETMNETLTADKPTTSAEAVPAQAATGERADLLVALAKQRHFLRFTTRDLTDEQAGLRTTASELCLGGLIKHVTSVERLWANFILEGPSAMPDFTTWTEADFARRADEFRLLPAETLAGVLADYEEVARLTDELVVTLPDLSATQPLPKAPWFEADAEWSARRVLMHVIAETAQHAGHADILRESLDGAKSMG</sequence>